<dbReference type="EMBL" id="UGKT01000001">
    <property type="protein sequence ID" value="STT02033.1"/>
    <property type="molecule type" value="Genomic_DNA"/>
</dbReference>
<dbReference type="PANTHER" id="PTHR43163:SF8">
    <property type="entry name" value="D,D-DIPEPTIDE TRANSPORT SYSTEM PERMEASE PROTEIN DDPB-RELATED"/>
    <property type="match status" value="1"/>
</dbReference>
<evidence type="ECO:0000256" key="6">
    <source>
        <dbReference type="ARBA" id="ARBA00022989"/>
    </source>
</evidence>
<evidence type="ECO:0000256" key="1">
    <source>
        <dbReference type="ARBA" id="ARBA00004429"/>
    </source>
</evidence>
<dbReference type="Pfam" id="PF00528">
    <property type="entry name" value="BPD_transp_1"/>
    <property type="match status" value="1"/>
</dbReference>
<evidence type="ECO:0000256" key="4">
    <source>
        <dbReference type="ARBA" id="ARBA00022519"/>
    </source>
</evidence>
<dbReference type="Gene3D" id="1.10.3720.10">
    <property type="entry name" value="MetI-like"/>
    <property type="match status" value="1"/>
</dbReference>
<accession>A0A377UZ03</accession>
<evidence type="ECO:0000259" key="9">
    <source>
        <dbReference type="PROSITE" id="PS50928"/>
    </source>
</evidence>
<sequence>MLIYQEFPFSMLSFSTHLTRLLQGLFTLLLTLFGLLLVTFSLSALSPVDRVLQIVGDHASQSTYDQVRHQLGLDQPLPVQFWHYLVNLAHGDLGIASATGQPVLHDLLAVFPATLELATLALIVGAVLGIVAGVLCARYAGSPWDLAVRTFTLLGNSVPIFWLGLLMLALFYARLQWAPGPGRLDDIYQYTVEPRSGFALIDTLALRRYRGV</sequence>
<dbReference type="SUPFAM" id="SSF161098">
    <property type="entry name" value="MetI-like"/>
    <property type="match status" value="1"/>
</dbReference>
<keyword evidence="2 8" id="KW-0813">Transport</keyword>
<evidence type="ECO:0000313" key="11">
    <source>
        <dbReference type="Proteomes" id="UP000255518"/>
    </source>
</evidence>
<dbReference type="AlphaFoldDB" id="A0A377UZ03"/>
<dbReference type="PANTHER" id="PTHR43163">
    <property type="entry name" value="DIPEPTIDE TRANSPORT SYSTEM PERMEASE PROTEIN DPPB-RELATED"/>
    <property type="match status" value="1"/>
</dbReference>
<gene>
    <name evidence="10" type="primary">ddpB</name>
    <name evidence="10" type="ORF">NCTC13443_02365</name>
</gene>
<proteinExistence type="inferred from homology"/>
<dbReference type="Proteomes" id="UP000255518">
    <property type="component" value="Unassembled WGS sequence"/>
</dbReference>
<dbReference type="GO" id="GO:0071916">
    <property type="term" value="F:dipeptide transmembrane transporter activity"/>
    <property type="evidence" value="ECO:0007669"/>
    <property type="project" value="TreeGrafter"/>
</dbReference>
<dbReference type="InterPro" id="IPR000515">
    <property type="entry name" value="MetI-like"/>
</dbReference>
<dbReference type="InterPro" id="IPR045621">
    <property type="entry name" value="BPD_transp_1_N"/>
</dbReference>
<name>A0A377UZ03_KLEPN</name>
<comment type="subcellular location">
    <subcellularLocation>
        <location evidence="1">Cell inner membrane</location>
        <topology evidence="1">Multi-pass membrane protein</topology>
    </subcellularLocation>
    <subcellularLocation>
        <location evidence="8">Cell membrane</location>
        <topology evidence="8">Multi-pass membrane protein</topology>
    </subcellularLocation>
</comment>
<evidence type="ECO:0000313" key="10">
    <source>
        <dbReference type="EMBL" id="STT02033.1"/>
    </source>
</evidence>
<dbReference type="PROSITE" id="PS50928">
    <property type="entry name" value="ABC_TM1"/>
    <property type="match status" value="1"/>
</dbReference>
<evidence type="ECO:0000256" key="3">
    <source>
        <dbReference type="ARBA" id="ARBA00022475"/>
    </source>
</evidence>
<feature type="transmembrane region" description="Helical" evidence="8">
    <location>
        <begin position="153"/>
        <end position="173"/>
    </location>
</feature>
<dbReference type="Pfam" id="PF19300">
    <property type="entry name" value="BPD_transp_1_N"/>
    <property type="match status" value="1"/>
</dbReference>
<feature type="domain" description="ABC transmembrane type-1" evidence="9">
    <location>
        <begin position="111"/>
        <end position="212"/>
    </location>
</feature>
<evidence type="ECO:0000256" key="7">
    <source>
        <dbReference type="ARBA" id="ARBA00023136"/>
    </source>
</evidence>
<dbReference type="GO" id="GO:0005886">
    <property type="term" value="C:plasma membrane"/>
    <property type="evidence" value="ECO:0007669"/>
    <property type="project" value="UniProtKB-SubCell"/>
</dbReference>
<evidence type="ECO:0000256" key="8">
    <source>
        <dbReference type="RuleBase" id="RU363032"/>
    </source>
</evidence>
<evidence type="ECO:0000256" key="5">
    <source>
        <dbReference type="ARBA" id="ARBA00022692"/>
    </source>
</evidence>
<dbReference type="InterPro" id="IPR035906">
    <property type="entry name" value="MetI-like_sf"/>
</dbReference>
<keyword evidence="7 8" id="KW-0472">Membrane</keyword>
<keyword evidence="3" id="KW-1003">Cell membrane</keyword>
<keyword evidence="6 8" id="KW-1133">Transmembrane helix</keyword>
<feature type="transmembrane region" description="Helical" evidence="8">
    <location>
        <begin position="21"/>
        <end position="42"/>
    </location>
</feature>
<organism evidence="10 11">
    <name type="scientific">Klebsiella pneumoniae</name>
    <dbReference type="NCBI Taxonomy" id="573"/>
    <lineage>
        <taxon>Bacteria</taxon>
        <taxon>Pseudomonadati</taxon>
        <taxon>Pseudomonadota</taxon>
        <taxon>Gammaproteobacteria</taxon>
        <taxon>Enterobacterales</taxon>
        <taxon>Enterobacteriaceae</taxon>
        <taxon>Klebsiella/Raoultella group</taxon>
        <taxon>Klebsiella</taxon>
        <taxon>Klebsiella pneumoniae complex</taxon>
    </lineage>
</organism>
<dbReference type="CDD" id="cd06261">
    <property type="entry name" value="TM_PBP2"/>
    <property type="match status" value="1"/>
</dbReference>
<evidence type="ECO:0000256" key="2">
    <source>
        <dbReference type="ARBA" id="ARBA00022448"/>
    </source>
</evidence>
<keyword evidence="4" id="KW-0997">Cell inner membrane</keyword>
<comment type="similarity">
    <text evidence="8">Belongs to the binding-protein-dependent transport system permease family.</text>
</comment>
<protein>
    <submittedName>
        <fullName evidence="10">Putative ABC transport system permease component</fullName>
    </submittedName>
</protein>
<keyword evidence="5 8" id="KW-0812">Transmembrane</keyword>
<reference evidence="10 11" key="1">
    <citation type="submission" date="2018-06" db="EMBL/GenBank/DDBJ databases">
        <authorList>
            <consortium name="Pathogen Informatics"/>
            <person name="Doyle S."/>
        </authorList>
    </citation>
    <scope>NUCLEOTIDE SEQUENCE [LARGE SCALE GENOMIC DNA]</scope>
    <source>
        <strain evidence="10 11">NCTC13443</strain>
    </source>
</reference>
<feature type="transmembrane region" description="Helical" evidence="8">
    <location>
        <begin position="117"/>
        <end position="141"/>
    </location>
</feature>